<dbReference type="SMART" id="SM00387">
    <property type="entry name" value="HATPase_c"/>
    <property type="match status" value="1"/>
</dbReference>
<evidence type="ECO:0000256" key="12">
    <source>
        <dbReference type="ARBA" id="ARBA00023136"/>
    </source>
</evidence>
<dbReference type="PRINTS" id="PR00344">
    <property type="entry name" value="BCTRLSENSOR"/>
</dbReference>
<keyword evidence="13" id="KW-1133">Transmembrane helix</keyword>
<evidence type="ECO:0000313" key="16">
    <source>
        <dbReference type="Proteomes" id="UP000184368"/>
    </source>
</evidence>
<dbReference type="InterPro" id="IPR050736">
    <property type="entry name" value="Sensor_HK_Regulatory"/>
</dbReference>
<keyword evidence="9 15" id="KW-0418">Kinase</keyword>
<keyword evidence="10" id="KW-0067">ATP-binding</keyword>
<evidence type="ECO:0000256" key="3">
    <source>
        <dbReference type="ARBA" id="ARBA00004314"/>
    </source>
</evidence>
<dbReference type="InterPro" id="IPR005467">
    <property type="entry name" value="His_kinase_dom"/>
</dbReference>
<dbReference type="GO" id="GO:0045121">
    <property type="term" value="C:membrane raft"/>
    <property type="evidence" value="ECO:0007669"/>
    <property type="project" value="UniProtKB-SubCell"/>
</dbReference>
<evidence type="ECO:0000313" key="15">
    <source>
        <dbReference type="EMBL" id="SHG34499.1"/>
    </source>
</evidence>
<evidence type="ECO:0000256" key="8">
    <source>
        <dbReference type="ARBA" id="ARBA00022741"/>
    </source>
</evidence>
<dbReference type="CDD" id="cd00075">
    <property type="entry name" value="HATPase"/>
    <property type="match status" value="1"/>
</dbReference>
<keyword evidence="5" id="KW-1003">Cell membrane</keyword>
<dbReference type="GO" id="GO:0005886">
    <property type="term" value="C:plasma membrane"/>
    <property type="evidence" value="ECO:0007669"/>
    <property type="project" value="UniProtKB-SubCell"/>
</dbReference>
<dbReference type="SUPFAM" id="SSF47384">
    <property type="entry name" value="Homodimeric domain of signal transducing histidine kinase"/>
    <property type="match status" value="1"/>
</dbReference>
<dbReference type="SMART" id="SM00388">
    <property type="entry name" value="HisKA"/>
    <property type="match status" value="1"/>
</dbReference>
<dbReference type="Gene3D" id="3.30.565.10">
    <property type="entry name" value="Histidine kinase-like ATPase, C-terminal domain"/>
    <property type="match status" value="1"/>
</dbReference>
<dbReference type="AlphaFoldDB" id="A0A1M5J2H3"/>
<dbReference type="PROSITE" id="PS50109">
    <property type="entry name" value="HIS_KIN"/>
    <property type="match status" value="1"/>
</dbReference>
<comment type="subcellular location">
    <subcellularLocation>
        <location evidence="2">Cell membrane</location>
    </subcellularLocation>
    <subcellularLocation>
        <location evidence="3">Membrane raft</location>
        <topology evidence="3">Multi-pass membrane protein</topology>
    </subcellularLocation>
</comment>
<dbReference type="FunFam" id="1.10.287.130:FF:000001">
    <property type="entry name" value="Two-component sensor histidine kinase"/>
    <property type="match status" value="1"/>
</dbReference>
<name>A0A1M5J2H3_9BACT</name>
<dbReference type="InterPro" id="IPR004358">
    <property type="entry name" value="Sig_transdc_His_kin-like_C"/>
</dbReference>
<evidence type="ECO:0000259" key="14">
    <source>
        <dbReference type="PROSITE" id="PS50109"/>
    </source>
</evidence>
<evidence type="ECO:0000256" key="10">
    <source>
        <dbReference type="ARBA" id="ARBA00022840"/>
    </source>
</evidence>
<dbReference type="InterPro" id="IPR036097">
    <property type="entry name" value="HisK_dim/P_sf"/>
</dbReference>
<feature type="transmembrane region" description="Helical" evidence="13">
    <location>
        <begin position="34"/>
        <end position="54"/>
    </location>
</feature>
<dbReference type="OrthoDB" id="9804645at2"/>
<keyword evidence="13" id="KW-0812">Transmembrane</keyword>
<dbReference type="Proteomes" id="UP000184368">
    <property type="component" value="Unassembled WGS sequence"/>
</dbReference>
<evidence type="ECO:0000256" key="1">
    <source>
        <dbReference type="ARBA" id="ARBA00000085"/>
    </source>
</evidence>
<keyword evidence="16" id="KW-1185">Reference proteome</keyword>
<dbReference type="RefSeq" id="WP_073048579.1">
    <property type="nucleotide sequence ID" value="NZ_FQUO01000027.1"/>
</dbReference>
<feature type="domain" description="Histidine kinase" evidence="14">
    <location>
        <begin position="125"/>
        <end position="345"/>
    </location>
</feature>
<evidence type="ECO:0000256" key="4">
    <source>
        <dbReference type="ARBA" id="ARBA00012438"/>
    </source>
</evidence>
<dbReference type="Pfam" id="PF02518">
    <property type="entry name" value="HATPase_c"/>
    <property type="match status" value="1"/>
</dbReference>
<protein>
    <recommendedName>
        <fullName evidence="4">histidine kinase</fullName>
        <ecNumber evidence="4">2.7.13.3</ecNumber>
    </recommendedName>
</protein>
<dbReference type="InterPro" id="IPR036890">
    <property type="entry name" value="HATPase_C_sf"/>
</dbReference>
<evidence type="ECO:0000256" key="5">
    <source>
        <dbReference type="ARBA" id="ARBA00022475"/>
    </source>
</evidence>
<keyword evidence="8" id="KW-0547">Nucleotide-binding</keyword>
<evidence type="ECO:0000256" key="6">
    <source>
        <dbReference type="ARBA" id="ARBA00022553"/>
    </source>
</evidence>
<keyword evidence="6" id="KW-0597">Phosphoprotein</keyword>
<evidence type="ECO:0000256" key="7">
    <source>
        <dbReference type="ARBA" id="ARBA00022679"/>
    </source>
</evidence>
<keyword evidence="11" id="KW-0902">Two-component regulatory system</keyword>
<comment type="catalytic activity">
    <reaction evidence="1">
        <text>ATP + protein L-histidine = ADP + protein N-phospho-L-histidine.</text>
        <dbReference type="EC" id="2.7.13.3"/>
    </reaction>
</comment>
<evidence type="ECO:0000256" key="13">
    <source>
        <dbReference type="SAM" id="Phobius"/>
    </source>
</evidence>
<dbReference type="InterPro" id="IPR003594">
    <property type="entry name" value="HATPase_dom"/>
</dbReference>
<accession>A0A1M5J2H3</accession>
<sequence length="357" mass="41405">MKDLTSRQLSALTALILAVPSGLGVWILEANWHYGLGAFVLFFLGSYLVIMTMFERFIFRKIKLIYKFIYHTKASKKEETYYKYILPQKTLDEVRLDVEAWAQKRKDEIEILKKNEQFRKEFLQNLSHEFKTPVFAIQGYVDTLLQGALENPEVNRRFLEKASQNVERLSRLIQDLDEISKLERGELKLHRQNFIVQDLIREAFETLALKAEQHNITFSFKKGSEQGQIVFGDKDKIRQVLINLVDNSIKYGRRNGNTIASVYNTDGKHVLVEISDDGMGIPEKYISRVFERFFRTQEGRGRDLKGSGLGLSICKHIIEAHGYNLHVRSKEGVGSTFGFSLDVARRERQLTAMDDRR</sequence>
<evidence type="ECO:0000256" key="2">
    <source>
        <dbReference type="ARBA" id="ARBA00004236"/>
    </source>
</evidence>
<dbReference type="InterPro" id="IPR003661">
    <property type="entry name" value="HisK_dim/P_dom"/>
</dbReference>
<dbReference type="FunFam" id="3.30.565.10:FF:000023">
    <property type="entry name" value="PAS domain-containing sensor histidine kinase"/>
    <property type="match status" value="1"/>
</dbReference>
<dbReference type="Pfam" id="PF00512">
    <property type="entry name" value="HisKA"/>
    <property type="match status" value="1"/>
</dbReference>
<gene>
    <name evidence="15" type="ORF">SAMN05444008_12717</name>
</gene>
<dbReference type="EMBL" id="FQUO01000027">
    <property type="protein sequence ID" value="SHG34499.1"/>
    <property type="molecule type" value="Genomic_DNA"/>
</dbReference>
<organism evidence="15 16">
    <name type="scientific">Cnuella takakiae</name>
    <dbReference type="NCBI Taxonomy" id="1302690"/>
    <lineage>
        <taxon>Bacteria</taxon>
        <taxon>Pseudomonadati</taxon>
        <taxon>Bacteroidota</taxon>
        <taxon>Chitinophagia</taxon>
        <taxon>Chitinophagales</taxon>
        <taxon>Chitinophagaceae</taxon>
        <taxon>Cnuella</taxon>
    </lineage>
</organism>
<dbReference type="EC" id="2.7.13.3" evidence="4"/>
<dbReference type="GO" id="GO:0000155">
    <property type="term" value="F:phosphorelay sensor kinase activity"/>
    <property type="evidence" value="ECO:0007669"/>
    <property type="project" value="InterPro"/>
</dbReference>
<reference evidence="15 16" key="1">
    <citation type="submission" date="2016-11" db="EMBL/GenBank/DDBJ databases">
        <authorList>
            <person name="Jaros S."/>
            <person name="Januszkiewicz K."/>
            <person name="Wedrychowicz H."/>
        </authorList>
    </citation>
    <scope>NUCLEOTIDE SEQUENCE [LARGE SCALE GENOMIC DNA]</scope>
    <source>
        <strain evidence="15 16">DSM 26897</strain>
    </source>
</reference>
<keyword evidence="7" id="KW-0808">Transferase</keyword>
<dbReference type="SUPFAM" id="SSF55874">
    <property type="entry name" value="ATPase domain of HSP90 chaperone/DNA topoisomerase II/histidine kinase"/>
    <property type="match status" value="1"/>
</dbReference>
<proteinExistence type="predicted"/>
<dbReference type="GO" id="GO:0005524">
    <property type="term" value="F:ATP binding"/>
    <property type="evidence" value="ECO:0007669"/>
    <property type="project" value="UniProtKB-KW"/>
</dbReference>
<dbReference type="PANTHER" id="PTHR43711:SF1">
    <property type="entry name" value="HISTIDINE KINASE 1"/>
    <property type="match status" value="1"/>
</dbReference>
<dbReference type="Gene3D" id="1.10.287.130">
    <property type="match status" value="1"/>
</dbReference>
<evidence type="ECO:0000256" key="11">
    <source>
        <dbReference type="ARBA" id="ARBA00023012"/>
    </source>
</evidence>
<keyword evidence="12 13" id="KW-0472">Membrane</keyword>
<dbReference type="CDD" id="cd00082">
    <property type="entry name" value="HisKA"/>
    <property type="match status" value="1"/>
</dbReference>
<dbReference type="PANTHER" id="PTHR43711">
    <property type="entry name" value="TWO-COMPONENT HISTIDINE KINASE"/>
    <property type="match status" value="1"/>
</dbReference>
<dbReference type="STRING" id="1302690.BUE76_05040"/>
<evidence type="ECO:0000256" key="9">
    <source>
        <dbReference type="ARBA" id="ARBA00022777"/>
    </source>
</evidence>